<evidence type="ECO:0000313" key="4">
    <source>
        <dbReference type="Proteomes" id="UP000324021"/>
    </source>
</evidence>
<keyword evidence="3" id="KW-1185">Reference proteome</keyword>
<dbReference type="Proteomes" id="UP000199320">
    <property type="component" value="Unassembled WGS sequence"/>
</dbReference>
<dbReference type="InterPro" id="IPR036249">
    <property type="entry name" value="Thioredoxin-like_sf"/>
</dbReference>
<name>A0A1I0J3T5_9EURY</name>
<gene>
    <name evidence="2" type="ORF">SAMN04488694_13129</name>
    <name evidence="1" type="ORF">SAMN05192552_102713</name>
</gene>
<dbReference type="EMBL" id="FMZP01000027">
    <property type="protein sequence ID" value="SDD50518.1"/>
    <property type="molecule type" value="Genomic_DNA"/>
</dbReference>
<evidence type="ECO:0000313" key="3">
    <source>
        <dbReference type="Proteomes" id="UP000199320"/>
    </source>
</evidence>
<reference evidence="3 4" key="1">
    <citation type="submission" date="2016-10" db="EMBL/GenBank/DDBJ databases">
        <authorList>
            <person name="Varghese N."/>
            <person name="Submissions S."/>
        </authorList>
    </citation>
    <scope>NUCLEOTIDE SEQUENCE [LARGE SCALE GENOMIC DNA]</scope>
    <source>
        <strain evidence="1 4">CDM_1</strain>
        <strain evidence="3">CDM_6</strain>
    </source>
</reference>
<accession>A0A1I0J3T5</accession>
<evidence type="ECO:0000313" key="1">
    <source>
        <dbReference type="EMBL" id="SDD50518.1"/>
    </source>
</evidence>
<organism evidence="2 3">
    <name type="scientific">Natrinema hispanicum</name>
    <dbReference type="NCBI Taxonomy" id="392421"/>
    <lineage>
        <taxon>Archaea</taxon>
        <taxon>Methanobacteriati</taxon>
        <taxon>Methanobacteriota</taxon>
        <taxon>Stenosarchaea group</taxon>
        <taxon>Halobacteria</taxon>
        <taxon>Halobacteriales</taxon>
        <taxon>Natrialbaceae</taxon>
        <taxon>Natrinema</taxon>
    </lineage>
</organism>
<dbReference type="Proteomes" id="UP000324021">
    <property type="component" value="Unassembled WGS sequence"/>
</dbReference>
<dbReference type="CDD" id="cd02980">
    <property type="entry name" value="TRX_Fd_family"/>
    <property type="match status" value="1"/>
</dbReference>
<dbReference type="RefSeq" id="WP_092935236.1">
    <property type="nucleotide sequence ID" value="NZ_FMZP01000027.1"/>
</dbReference>
<dbReference type="STRING" id="392421.SAMN04488694_13129"/>
<dbReference type="OrthoDB" id="198458at2157"/>
<dbReference type="SUPFAM" id="SSF52833">
    <property type="entry name" value="Thioredoxin-like"/>
    <property type="match status" value="1"/>
</dbReference>
<sequence length="110" mass="12360">MKEQTDHQRERFDAHVFVCTTDRDAEYASCGAAGAKTTLEAVKDWLRERNAFWTAVSVSETSCLGLCSENGTAMTIQPRNVWYSDVQPEDVPDVLESAFGPDAERVRDDR</sequence>
<protein>
    <recommendedName>
        <fullName evidence="5">(2Fe-2S) ferredoxin</fullName>
    </recommendedName>
</protein>
<proteinExistence type="predicted"/>
<dbReference type="EMBL" id="FOIC01000031">
    <property type="protein sequence ID" value="SEU04478.1"/>
    <property type="molecule type" value="Genomic_DNA"/>
</dbReference>
<evidence type="ECO:0008006" key="5">
    <source>
        <dbReference type="Google" id="ProtNLM"/>
    </source>
</evidence>
<dbReference type="Gene3D" id="3.40.30.10">
    <property type="entry name" value="Glutaredoxin"/>
    <property type="match status" value="1"/>
</dbReference>
<dbReference type="AlphaFoldDB" id="A0A1I0J3T5"/>
<evidence type="ECO:0000313" key="2">
    <source>
        <dbReference type="EMBL" id="SEU04478.1"/>
    </source>
</evidence>
<reference evidence="2" key="2">
    <citation type="submission" date="2016-10" db="EMBL/GenBank/DDBJ databases">
        <authorList>
            <person name="de Groot N.N."/>
        </authorList>
    </citation>
    <scope>NUCLEOTIDE SEQUENCE [LARGE SCALE GENOMIC DNA]</scope>
    <source>
        <strain evidence="2">CDM_6</strain>
    </source>
</reference>